<dbReference type="EMBL" id="LZYZ01000007">
    <property type="protein sequence ID" value="OOM09255.1"/>
    <property type="molecule type" value="Genomic_DNA"/>
</dbReference>
<comment type="caution">
    <text evidence="1">The sequence shown here is derived from an EMBL/GenBank/DDBJ whole genome shotgun (WGS) entry which is preliminary data.</text>
</comment>
<evidence type="ECO:0008006" key="3">
    <source>
        <dbReference type="Google" id="ProtNLM"/>
    </source>
</evidence>
<evidence type="ECO:0000313" key="2">
    <source>
        <dbReference type="Proteomes" id="UP000191154"/>
    </source>
</evidence>
<dbReference type="InterPro" id="IPR008983">
    <property type="entry name" value="Tumour_necrosis_fac-like_dom"/>
</dbReference>
<gene>
    <name evidence="1" type="ORF">CLOSAC_35360</name>
</gene>
<dbReference type="RefSeq" id="WP_077866579.1">
    <property type="nucleotide sequence ID" value="NZ_LZYZ01000007.1"/>
</dbReference>
<organism evidence="1 2">
    <name type="scientific">Clostridium saccharobutylicum</name>
    <dbReference type="NCBI Taxonomy" id="169679"/>
    <lineage>
        <taxon>Bacteria</taxon>
        <taxon>Bacillati</taxon>
        <taxon>Bacillota</taxon>
        <taxon>Clostridia</taxon>
        <taxon>Eubacteriales</taxon>
        <taxon>Clostridiaceae</taxon>
        <taxon>Clostridium</taxon>
    </lineage>
</organism>
<proteinExistence type="predicted"/>
<reference evidence="1 2" key="1">
    <citation type="submission" date="2016-05" db="EMBL/GenBank/DDBJ databases">
        <title>Microbial solvent formation.</title>
        <authorList>
            <person name="Poehlein A."/>
            <person name="Montoya Solano J.D."/>
            <person name="Flitsch S."/>
            <person name="Krabben P."/>
            <person name="Duerre P."/>
            <person name="Daniel R."/>
        </authorList>
    </citation>
    <scope>NUCLEOTIDE SEQUENCE [LARGE SCALE GENOMIC DNA]</scope>
    <source>
        <strain evidence="1 2">L1-8</strain>
    </source>
</reference>
<dbReference type="Gene3D" id="2.60.120.40">
    <property type="match status" value="1"/>
</dbReference>
<dbReference type="Proteomes" id="UP000191154">
    <property type="component" value="Unassembled WGS sequence"/>
</dbReference>
<protein>
    <recommendedName>
        <fullName evidence="3">BclA C-terminal domain-containing protein</fullName>
    </recommendedName>
</protein>
<evidence type="ECO:0000313" key="1">
    <source>
        <dbReference type="EMBL" id="OOM09255.1"/>
    </source>
</evidence>
<sequence>MFNCYDFGQLNNQVDQCGNRNTSPNQFDQCGNRNTSSRRERCNRYPNLEYARLVNLSPEQTNIPNGGSLVFTNILLNCGNIVTFTPNTGNIKLEEGGVYFVIYESEVYSTEDTTANHTLGLILQLDNDQVLGSGTTVVVGAMQRAELVSHAIIVAQRGNPNLLRLINQSGRNVNAFGANISIIKIAELRR</sequence>
<dbReference type="AlphaFoldDB" id="A0A1S8MYL4"/>
<accession>A0A1S8MYL4</accession>
<name>A0A1S8MYL4_CLOSA</name>